<dbReference type="InterPro" id="IPR052173">
    <property type="entry name" value="Beta-lactam_resp_regulator"/>
</dbReference>
<evidence type="ECO:0000259" key="2">
    <source>
        <dbReference type="Pfam" id="PF05569"/>
    </source>
</evidence>
<feature type="transmembrane region" description="Helical" evidence="1">
    <location>
        <begin position="60"/>
        <end position="81"/>
    </location>
</feature>
<dbReference type="AlphaFoldDB" id="A0A6J4RH66"/>
<name>A0A6J4RH66_9ACTN</name>
<dbReference type="Gene3D" id="3.30.2010.10">
    <property type="entry name" value="Metalloproteases ('zincins'), catalytic domain"/>
    <property type="match status" value="1"/>
</dbReference>
<accession>A0A6J4RH66</accession>
<dbReference type="CDD" id="cd07326">
    <property type="entry name" value="M56_BlaR1_MecR1_like"/>
    <property type="match status" value="1"/>
</dbReference>
<feature type="domain" description="Peptidase M56" evidence="2">
    <location>
        <begin position="116"/>
        <end position="196"/>
    </location>
</feature>
<keyword evidence="1" id="KW-1133">Transmembrane helix</keyword>
<dbReference type="Pfam" id="PF05569">
    <property type="entry name" value="Peptidase_M56"/>
    <property type="match status" value="1"/>
</dbReference>
<gene>
    <name evidence="3" type="ORF">AVDCRST_MAG53-1303</name>
</gene>
<sequence length="305" mass="31102">MTPAKAVFVLHAGLGVVAAGVLLFALATAAGGLRFDAPSAAALAEACASLVVPDLSVGSVASLALGSLAAAVFILGARSAVRQLLASRRIVRGLPRRGLGPDGAVLFAHAQPRAFCAGLLRPRIYLSTGATSTLSADELGAVLAHEAHHARVRDPLRVFVVRGVSDALFFLPAARKLAERHAALAEMAADAAAVRKGGAQPLASALLTFEAADPAVVGIAPERVDHLLGDRPAWQLPVALLAWSLTALTVVAVITARLEAAQHGPALNVPLFAAEACMLLMAAAPVVFGGLGILGVRRVLARRAA</sequence>
<evidence type="ECO:0000313" key="3">
    <source>
        <dbReference type="EMBL" id="CAA9471105.1"/>
    </source>
</evidence>
<organism evidence="3">
    <name type="scientific">uncultured Solirubrobacteraceae bacterium</name>
    <dbReference type="NCBI Taxonomy" id="1162706"/>
    <lineage>
        <taxon>Bacteria</taxon>
        <taxon>Bacillati</taxon>
        <taxon>Actinomycetota</taxon>
        <taxon>Thermoleophilia</taxon>
        <taxon>Solirubrobacterales</taxon>
        <taxon>Solirubrobacteraceae</taxon>
        <taxon>environmental samples</taxon>
    </lineage>
</organism>
<feature type="transmembrane region" description="Helical" evidence="1">
    <location>
        <begin position="270"/>
        <end position="296"/>
    </location>
</feature>
<dbReference type="InterPro" id="IPR008756">
    <property type="entry name" value="Peptidase_M56"/>
</dbReference>
<protein>
    <submittedName>
        <fullName evidence="3">Peptidase M48, Ste24p</fullName>
    </submittedName>
</protein>
<keyword evidence="1" id="KW-0812">Transmembrane</keyword>
<proteinExistence type="predicted"/>
<dbReference type="PANTHER" id="PTHR34978">
    <property type="entry name" value="POSSIBLE SENSOR-TRANSDUCER PROTEIN BLAR"/>
    <property type="match status" value="1"/>
</dbReference>
<evidence type="ECO:0000256" key="1">
    <source>
        <dbReference type="SAM" id="Phobius"/>
    </source>
</evidence>
<dbReference type="EMBL" id="CADCVR010000001">
    <property type="protein sequence ID" value="CAA9471105.1"/>
    <property type="molecule type" value="Genomic_DNA"/>
</dbReference>
<reference evidence="3" key="1">
    <citation type="submission" date="2020-02" db="EMBL/GenBank/DDBJ databases">
        <authorList>
            <person name="Meier V. D."/>
        </authorList>
    </citation>
    <scope>NUCLEOTIDE SEQUENCE</scope>
    <source>
        <strain evidence="3">AVDCRST_MAG53</strain>
    </source>
</reference>
<keyword evidence="1" id="KW-0472">Membrane</keyword>
<feature type="transmembrane region" description="Helical" evidence="1">
    <location>
        <begin position="238"/>
        <end position="258"/>
    </location>
</feature>
<dbReference type="PANTHER" id="PTHR34978:SF3">
    <property type="entry name" value="SLR0241 PROTEIN"/>
    <property type="match status" value="1"/>
</dbReference>